<dbReference type="AlphaFoldDB" id="A0A816H920"/>
<keyword evidence="1" id="KW-0472">Membrane</keyword>
<dbReference type="InterPro" id="IPR040354">
    <property type="entry name" value="TCTN1-3"/>
</dbReference>
<dbReference type="EMBL" id="CAJNOW010021119">
    <property type="protein sequence ID" value="CAF1682841.1"/>
    <property type="molecule type" value="Genomic_DNA"/>
</dbReference>
<proteinExistence type="predicted"/>
<keyword evidence="2" id="KW-0732">Signal</keyword>
<dbReference type="PANTHER" id="PTHR14611:SF6">
    <property type="entry name" value="TECTONIC-2"/>
    <property type="match status" value="1"/>
</dbReference>
<name>A0A816H920_9BILA</name>
<feature type="transmembrane region" description="Helical" evidence="1">
    <location>
        <begin position="668"/>
        <end position="693"/>
    </location>
</feature>
<dbReference type="Pfam" id="PF25752">
    <property type="entry name" value="DUF1619_N"/>
    <property type="match status" value="1"/>
</dbReference>
<dbReference type="PANTHER" id="PTHR14611">
    <property type="entry name" value="TECTONIC FAMILY MEMBER"/>
    <property type="match status" value="1"/>
</dbReference>
<keyword evidence="1" id="KW-1133">Transmembrane helix</keyword>
<accession>A0A816H920</accession>
<evidence type="ECO:0000313" key="6">
    <source>
        <dbReference type="Proteomes" id="UP000663834"/>
    </source>
</evidence>
<dbReference type="GO" id="GO:0060271">
    <property type="term" value="P:cilium assembly"/>
    <property type="evidence" value="ECO:0007669"/>
    <property type="project" value="TreeGrafter"/>
</dbReference>
<evidence type="ECO:0000256" key="2">
    <source>
        <dbReference type="SAM" id="SignalP"/>
    </source>
</evidence>
<evidence type="ECO:0000259" key="3">
    <source>
        <dbReference type="Pfam" id="PF25752"/>
    </source>
</evidence>
<sequence>MNQKYLLSCIFILLQLNSNIVLSQRSFANPAVTDPAPCSCDLRINNCDPNCCCDPDCTTSDLAASPTCNSIRTITSYAYVTEPSSETWNCSNNVSAALYDYFPFVCVQFEQNEVFGSFYPTTNTTFIKTADDAAFLRSSFVSTYPNLFEPTTLSIYSSFTNYSTSAPVKQSASTLFTLPGSLAGMTCQDNVNVLFGINQDFSCPSSSFTSFCTNVNAATSFLKGGDATSLVNATFSTVTATSTTITIDPTSEYYFTTAATPNINTIVSAIGAINDYCPGRYPTTRTQRYSSPCTSSDTSRCSNNQYQIWSGCLIGDSLAYSNITDNFFVATAASTDDSTSFSDFNGYTSATTLPCSTSTIQRVFYRFNYSSVDNTISSVEIFVLFAAATTTVSNFRITIQWNDQAVNSASAATALRGYLDGEALQFRRNSVSSDVSTLVSSNEGLCVNAQRKILHYKRSTSSSCFVQLKQATVQQCHNLKLNMYVYLNTFYAPASHVYTYPTSTSNSTQIRDNAQEQIELGKIDETRSINRLTTNYIIQTSSQTPAYAIYDAAQTLSICFGVPSGVYIEFGFVRVQTSSKDWFERIVSVQYNYTYSNWEFDCTTTTCNSTTTQRYAVSFQSAFVDVTDLAFNLATVTKADLTSADNYIQHLLWLITPEYKGEPGYRNYTIAMILIFIAMSVVVMHVLLFGFVLPF</sequence>
<protein>
    <recommendedName>
        <fullName evidence="3">Tectonic-1-3 N-terminal domain-containing protein</fullName>
    </recommendedName>
</protein>
<feature type="signal peptide" evidence="2">
    <location>
        <begin position="1"/>
        <end position="23"/>
    </location>
</feature>
<comment type="caution">
    <text evidence="5">The sequence shown here is derived from an EMBL/GenBank/DDBJ whole genome shotgun (WGS) entry which is preliminary data.</text>
</comment>
<dbReference type="OrthoDB" id="2104337at2759"/>
<dbReference type="Proteomes" id="UP000663834">
    <property type="component" value="Unassembled WGS sequence"/>
</dbReference>
<evidence type="ECO:0000313" key="4">
    <source>
        <dbReference type="EMBL" id="CAF0985385.1"/>
    </source>
</evidence>
<dbReference type="InterPro" id="IPR057724">
    <property type="entry name" value="TCTN1-3_N"/>
</dbReference>
<dbReference type="Proteomes" id="UP000663855">
    <property type="component" value="Unassembled WGS sequence"/>
</dbReference>
<feature type="domain" description="Tectonic-1-3 N-terminal" evidence="3">
    <location>
        <begin position="36"/>
        <end position="119"/>
    </location>
</feature>
<evidence type="ECO:0000313" key="5">
    <source>
        <dbReference type="EMBL" id="CAF1682841.1"/>
    </source>
</evidence>
<reference evidence="5" key="1">
    <citation type="submission" date="2021-02" db="EMBL/GenBank/DDBJ databases">
        <authorList>
            <person name="Nowell W R."/>
        </authorList>
    </citation>
    <scope>NUCLEOTIDE SEQUENCE</scope>
</reference>
<dbReference type="EMBL" id="CAJNOV010000104">
    <property type="protein sequence ID" value="CAF0985385.1"/>
    <property type="molecule type" value="Genomic_DNA"/>
</dbReference>
<gene>
    <name evidence="4" type="ORF">CJN711_LOCUS1572</name>
    <name evidence="5" type="ORF">KQP761_LOCUS37262</name>
</gene>
<organism evidence="5 6">
    <name type="scientific">Rotaria magnacalcarata</name>
    <dbReference type="NCBI Taxonomy" id="392030"/>
    <lineage>
        <taxon>Eukaryota</taxon>
        <taxon>Metazoa</taxon>
        <taxon>Spiralia</taxon>
        <taxon>Gnathifera</taxon>
        <taxon>Rotifera</taxon>
        <taxon>Eurotatoria</taxon>
        <taxon>Bdelloidea</taxon>
        <taxon>Philodinida</taxon>
        <taxon>Philodinidae</taxon>
        <taxon>Rotaria</taxon>
    </lineage>
</organism>
<keyword evidence="1" id="KW-0812">Transmembrane</keyword>
<feature type="chain" id="PRO_5035609757" description="Tectonic-1-3 N-terminal domain-containing protein" evidence="2">
    <location>
        <begin position="24"/>
        <end position="695"/>
    </location>
</feature>
<evidence type="ECO:0000256" key="1">
    <source>
        <dbReference type="SAM" id="Phobius"/>
    </source>
</evidence>